<keyword evidence="2" id="KW-1185">Reference proteome</keyword>
<dbReference type="RefSeq" id="WP_129734841.1">
    <property type="nucleotide sequence ID" value="NZ_PRLM01000003.1"/>
</dbReference>
<evidence type="ECO:0008006" key="3">
    <source>
        <dbReference type="Google" id="ProtNLM"/>
    </source>
</evidence>
<gene>
    <name evidence="1" type="ORF">G3RUM_00383</name>
</gene>
<protein>
    <recommendedName>
        <fullName evidence="3">Virulence protein</fullName>
    </recommendedName>
</protein>
<reference evidence="1 2" key="1">
    <citation type="journal article" date="2018" name="bioRxiv">
        <title>Evidence of independent acquisition and adaption of ultra-small bacteria to human hosts across the highly diverse yet reduced genomes of the phylum Saccharibacteria.</title>
        <authorList>
            <person name="McLean J.S."/>
            <person name="Bor B."/>
            <person name="To T.T."/>
            <person name="Liu Q."/>
            <person name="Kearns K.A."/>
            <person name="Solden L.M."/>
            <person name="Wrighton K.C."/>
            <person name="He X."/>
            <person name="Shi W."/>
        </authorList>
    </citation>
    <scope>NUCLEOTIDE SEQUENCE [LARGE SCALE GENOMIC DNA]</scope>
    <source>
        <strain evidence="1 2">TM7_G3_2_Rum_HOT_351B</strain>
    </source>
</reference>
<dbReference type="Proteomes" id="UP001191019">
    <property type="component" value="Unassembled WGS sequence"/>
</dbReference>
<sequence length="224" mass="25271">MIIRYNVTGEERKHLAYELGKITLWAPVYAKAPTFAYKVGNYTVDKTGAITCPTGMTKDVLDRLVSLLKEEGFVPESVEGDALTISIPKETVTTDALLRLRQIICNKAVLFERAFQTNVISLEESDDKISFPWFTVYGEDGEAKAYSDFVFALCRMAQERKRITSKPYDGNNDKFTMRLFLVQLDMKGDEYKQTRKILLRHLSGNSAWRNGTPTGGEDASESVT</sequence>
<accession>A0ABY0FLW4</accession>
<evidence type="ECO:0000313" key="2">
    <source>
        <dbReference type="Proteomes" id="UP001191019"/>
    </source>
</evidence>
<reference evidence="1 2" key="2">
    <citation type="journal article" date="2020" name="Cell Rep.">
        <title>Acquisition and Adaptation of Ultra-small Parasitic Reduced Genome Bacteria to Mammalian Hosts.</title>
        <authorList>
            <person name="McLean J.S."/>
            <person name="Bor B."/>
            <person name="Kerns K.A."/>
            <person name="Liu Q."/>
            <person name="To T.T."/>
            <person name="Solden L."/>
            <person name="Hendrickson E.L."/>
            <person name="Wrighton K."/>
            <person name="Shi W."/>
            <person name="He X."/>
        </authorList>
    </citation>
    <scope>NUCLEOTIDE SEQUENCE [LARGE SCALE GENOMIC DNA]</scope>
    <source>
        <strain evidence="1 2">TM7_G3_2_Rum_HOT_351B</strain>
    </source>
</reference>
<comment type="caution">
    <text evidence="1">The sequence shown here is derived from an EMBL/GenBank/DDBJ whole genome shotgun (WGS) entry which is preliminary data.</text>
</comment>
<dbReference type="EMBL" id="PRLM01000003">
    <property type="protein sequence ID" value="RYC74834.1"/>
    <property type="molecule type" value="Genomic_DNA"/>
</dbReference>
<proteinExistence type="predicted"/>
<evidence type="ECO:0000313" key="1">
    <source>
        <dbReference type="EMBL" id="RYC74834.1"/>
    </source>
</evidence>
<name>A0ABY0FLW4_9BACT</name>
<organism evidence="1 2">
    <name type="scientific">Candidatus Nanosyncoccus alces</name>
    <dbReference type="NCBI Taxonomy" id="2171997"/>
    <lineage>
        <taxon>Bacteria</taxon>
        <taxon>Candidatus Saccharimonadota</taxon>
        <taxon>Candidatus Nanosyncoccalia</taxon>
        <taxon>Candidatus Nanosyncoccales</taxon>
        <taxon>Candidatus Nanosyncoccaceae</taxon>
        <taxon>Candidatus Nanosyncoccus</taxon>
    </lineage>
</organism>